<dbReference type="EMBL" id="FXAT01000007">
    <property type="protein sequence ID" value="SMG54819.1"/>
    <property type="molecule type" value="Genomic_DNA"/>
</dbReference>
<dbReference type="STRING" id="1515439.SAMN06265784_1076"/>
<evidence type="ECO:0000313" key="2">
    <source>
        <dbReference type="Proteomes" id="UP000193228"/>
    </source>
</evidence>
<evidence type="ECO:0000313" key="1">
    <source>
        <dbReference type="EMBL" id="SMG54819.1"/>
    </source>
</evidence>
<dbReference type="AlphaFoldDB" id="A0A1X7LNX3"/>
<accession>A0A1X7LNX3</accession>
<proteinExistence type="predicted"/>
<gene>
    <name evidence="1" type="ORF">SAMN06265784_1076</name>
</gene>
<dbReference type="Proteomes" id="UP000193228">
    <property type="component" value="Unassembled WGS sequence"/>
</dbReference>
<name>A0A1X7LNX3_9BURK</name>
<reference evidence="2" key="1">
    <citation type="submission" date="2017-04" db="EMBL/GenBank/DDBJ databases">
        <authorList>
            <person name="Varghese N."/>
            <person name="Submissions S."/>
        </authorList>
    </citation>
    <scope>NUCLEOTIDE SEQUENCE [LARGE SCALE GENOMIC DNA]</scope>
    <source>
        <strain evidence="2">LMG 29540</strain>
    </source>
</reference>
<keyword evidence="2" id="KW-1185">Reference proteome</keyword>
<sequence length="277" mass="31685">MHGITIERQMASDQQAQLMSIVELGLRWTAEKISLDTVTQVLGQPESIPNAAGVGKIDYSYFMKDMTVDFIFDKLNLVEGKPSVYSFRLKVIDGIQTNLPKERFESLALHRISRDELIDGARKEIGDFLFWYGSMPGGDINRISVTYRLPLPDDSPFDVYVGFDYLGQLDPHDHWPELKSLLKSVDLREVEISRRYLTPEELEQRRQAKRQKYGMMDLRTGMVCPETGMWESWTQAGPIGNALVRAGDRFRQAQQPGAPSTDARWMWSSEYDLGRLA</sequence>
<protein>
    <submittedName>
        <fullName evidence="1">Uncharacterized protein</fullName>
    </submittedName>
</protein>
<organism evidence="1 2">
    <name type="scientific">Paraburkholderia susongensis</name>
    <dbReference type="NCBI Taxonomy" id="1515439"/>
    <lineage>
        <taxon>Bacteria</taxon>
        <taxon>Pseudomonadati</taxon>
        <taxon>Pseudomonadota</taxon>
        <taxon>Betaproteobacteria</taxon>
        <taxon>Burkholderiales</taxon>
        <taxon>Burkholderiaceae</taxon>
        <taxon>Paraburkholderia</taxon>
    </lineage>
</organism>